<keyword evidence="6" id="KW-1185">Reference proteome</keyword>
<dbReference type="EC" id="2.1.1.114" evidence="5"/>
<evidence type="ECO:0000313" key="7">
    <source>
        <dbReference type="WBParaSite" id="ACRNAN_scaffold6353.g30013.t1"/>
    </source>
</evidence>
<dbReference type="Proteomes" id="UP000887540">
    <property type="component" value="Unplaced"/>
</dbReference>
<dbReference type="GO" id="GO:0032259">
    <property type="term" value="P:methylation"/>
    <property type="evidence" value="ECO:0007669"/>
    <property type="project" value="UniProtKB-KW"/>
</dbReference>
<comment type="pathway">
    <text evidence="5">Cofactor biosynthesis; ubiquinone biosynthesis.</text>
</comment>
<reference evidence="7" key="1">
    <citation type="submission" date="2022-11" db="UniProtKB">
        <authorList>
            <consortium name="WormBaseParasite"/>
        </authorList>
    </citation>
    <scope>IDENTIFICATION</scope>
</reference>
<comment type="catalytic activity">
    <reaction evidence="5">
        <text>a 3-demethylubiquinol + S-adenosyl-L-methionine = a ubiquinol + S-adenosyl-L-homocysteine + H(+)</text>
        <dbReference type="Rhea" id="RHEA:44380"/>
        <dbReference type="Rhea" id="RHEA-COMP:9566"/>
        <dbReference type="Rhea" id="RHEA-COMP:10914"/>
        <dbReference type="ChEBI" id="CHEBI:15378"/>
        <dbReference type="ChEBI" id="CHEBI:17976"/>
        <dbReference type="ChEBI" id="CHEBI:57856"/>
        <dbReference type="ChEBI" id="CHEBI:59789"/>
        <dbReference type="ChEBI" id="CHEBI:84422"/>
        <dbReference type="EC" id="2.1.1.64"/>
    </reaction>
</comment>
<dbReference type="GO" id="GO:0061542">
    <property type="term" value="F:3-demethylubiquinol 3-O-methyltransferase activity"/>
    <property type="evidence" value="ECO:0007669"/>
    <property type="project" value="UniProtKB-UniRule"/>
</dbReference>
<evidence type="ECO:0000256" key="1">
    <source>
        <dbReference type="ARBA" id="ARBA00022603"/>
    </source>
</evidence>
<dbReference type="EC" id="2.1.1.-" evidence="5"/>
<comment type="subcellular location">
    <subcellularLocation>
        <location evidence="5">Mitochondrion inner membrane</location>
        <topology evidence="5">Peripheral membrane protein</topology>
        <orientation evidence="5">Matrix side</orientation>
    </subcellularLocation>
</comment>
<comment type="subunit">
    <text evidence="5">Component of a multi-subunit COQ enzyme complex.</text>
</comment>
<dbReference type="GO" id="GO:0031314">
    <property type="term" value="C:extrinsic component of mitochondrial inner membrane"/>
    <property type="evidence" value="ECO:0007669"/>
    <property type="project" value="UniProtKB-UniRule"/>
</dbReference>
<evidence type="ECO:0000256" key="2">
    <source>
        <dbReference type="ARBA" id="ARBA00022679"/>
    </source>
</evidence>
<proteinExistence type="inferred from homology"/>
<keyword evidence="2 5" id="KW-0808">Transferase</keyword>
<dbReference type="WBParaSite" id="ACRNAN_scaffold6353.g30013.t1">
    <property type="protein sequence ID" value="ACRNAN_scaffold6353.g30013.t1"/>
    <property type="gene ID" value="ACRNAN_scaffold6353.g30013"/>
</dbReference>
<feature type="binding site" evidence="5">
    <location>
        <position position="105"/>
    </location>
    <ligand>
        <name>S-adenosyl-L-methionine</name>
        <dbReference type="ChEBI" id="CHEBI:59789"/>
    </ligand>
</feature>
<evidence type="ECO:0000256" key="5">
    <source>
        <dbReference type="HAMAP-Rule" id="MF_03190"/>
    </source>
</evidence>
<dbReference type="SUPFAM" id="SSF53335">
    <property type="entry name" value="S-adenosyl-L-methionine-dependent methyltransferases"/>
    <property type="match status" value="1"/>
</dbReference>
<comment type="function">
    <text evidence="5">O-methyltransferase required for two non-consecutive steps during ubiquinone biosynthesis. Catalyzes the 2 O-methylation of 3,4-dihydroxy-5-(all-trans-polyprenyl)benzoic acid into 4-hydroxy-3-methoxy-5-(all-trans-polyprenyl)benzoic acid. Also catalyzes the last step of ubiquinone biosynthesis by mediating methylation of 3-demethylubiquinone into ubiquinone. Also able to mediate the methylation of 3-demethylubiquinol into ubiquinol.</text>
</comment>
<dbReference type="InterPro" id="IPR010233">
    <property type="entry name" value="UbiG_MeTrfase"/>
</dbReference>
<comment type="catalytic activity">
    <reaction evidence="5">
        <text>a 3,4-dihydroxy-5-(all-trans-polyprenyl)benzoate + S-adenosyl-L-methionine = a 4-hydroxy-3-methoxy-5-(all-trans-polyprenyl)benzoate + S-adenosyl-L-homocysteine + H(+)</text>
        <dbReference type="Rhea" id="RHEA:44452"/>
        <dbReference type="Rhea" id="RHEA-COMP:10930"/>
        <dbReference type="Rhea" id="RHEA-COMP:10931"/>
        <dbReference type="ChEBI" id="CHEBI:15378"/>
        <dbReference type="ChEBI" id="CHEBI:57856"/>
        <dbReference type="ChEBI" id="CHEBI:59789"/>
        <dbReference type="ChEBI" id="CHEBI:64694"/>
        <dbReference type="ChEBI" id="CHEBI:84443"/>
        <dbReference type="EC" id="2.1.1.114"/>
    </reaction>
</comment>
<dbReference type="NCBIfam" id="TIGR01983">
    <property type="entry name" value="UbiG"/>
    <property type="match status" value="1"/>
</dbReference>
<keyword evidence="5" id="KW-0472">Membrane</keyword>
<keyword evidence="1 5" id="KW-0489">Methyltransferase</keyword>
<keyword evidence="4 5" id="KW-0949">S-adenosyl-L-methionine</keyword>
<evidence type="ECO:0000256" key="4">
    <source>
        <dbReference type="ARBA" id="ARBA00022691"/>
    </source>
</evidence>
<keyword evidence="3 5" id="KW-0831">Ubiquinone biosynthesis</keyword>
<feature type="binding site" evidence="5">
    <location>
        <position position="155"/>
    </location>
    <ligand>
        <name>Mg(2+)</name>
        <dbReference type="ChEBI" id="CHEBI:18420"/>
    </ligand>
</feature>
<sequence>MGTIFVKDLTPYQKVDGNQSTLDTNDISRFERLATEWLDENGSFKPLHAFNQVRVPWINTALEKRRNEKTSVKPLDGLRLLDIGCGGGILSIPLARLGAQVDGIDASIEAVRIAEFAASRTLTPNLRNNITFHCVTIEDFVKTHLETYDAVIASEIIEHVSNVEMFLDCCVKACKKDGSLFFTTINKTALSNIFAIWLAEDILRIVPRGIHDWNKFVAPEDLRKMLNDRDCRIRSVQGLAYNPLTNHWSWCTSRDVNYALYARKC</sequence>
<dbReference type="InterPro" id="IPR029063">
    <property type="entry name" value="SAM-dependent_MTases_sf"/>
</dbReference>
<dbReference type="HAMAP" id="MF_00472">
    <property type="entry name" value="UbiG"/>
    <property type="match status" value="1"/>
</dbReference>
<dbReference type="GO" id="GO:0046872">
    <property type="term" value="F:metal ion binding"/>
    <property type="evidence" value="ECO:0007669"/>
    <property type="project" value="UniProtKB-KW"/>
</dbReference>
<dbReference type="GO" id="GO:0010420">
    <property type="term" value="F:polyprenyldihydroxybenzoate methyltransferase activity"/>
    <property type="evidence" value="ECO:0007669"/>
    <property type="project" value="UniProtKB-UniRule"/>
</dbReference>
<dbReference type="Gene3D" id="3.40.50.150">
    <property type="entry name" value="Vaccinia Virus protein VP39"/>
    <property type="match status" value="1"/>
</dbReference>
<feature type="binding site" evidence="5">
    <location>
        <position position="154"/>
    </location>
    <ligand>
        <name>S-adenosyl-L-methionine</name>
        <dbReference type="ChEBI" id="CHEBI:59789"/>
    </ligand>
</feature>
<dbReference type="EC" id="2.1.1.64" evidence="5"/>
<evidence type="ECO:0000256" key="3">
    <source>
        <dbReference type="ARBA" id="ARBA00022688"/>
    </source>
</evidence>
<dbReference type="AlphaFoldDB" id="A0A914E9U7"/>
<evidence type="ECO:0000313" key="6">
    <source>
        <dbReference type="Proteomes" id="UP000887540"/>
    </source>
</evidence>
<feature type="binding site" evidence="5">
    <location>
        <position position="54"/>
    </location>
    <ligand>
        <name>S-adenosyl-L-methionine</name>
        <dbReference type="ChEBI" id="CHEBI:59789"/>
    </ligand>
</feature>
<comment type="cofactor">
    <cofactor evidence="5">
        <name>Mg(2+)</name>
        <dbReference type="ChEBI" id="CHEBI:18420"/>
    </cofactor>
</comment>
<dbReference type="PANTHER" id="PTHR43464">
    <property type="entry name" value="METHYLTRANSFERASE"/>
    <property type="match status" value="1"/>
</dbReference>
<comment type="similarity">
    <text evidence="5">Belongs to the class I-like SAM-binding methyltransferase superfamily. UbiG/COQ3 family.</text>
</comment>
<dbReference type="CDD" id="cd02440">
    <property type="entry name" value="AdoMet_MTases"/>
    <property type="match status" value="1"/>
</dbReference>
<dbReference type="Pfam" id="PF13489">
    <property type="entry name" value="Methyltransf_23"/>
    <property type="match status" value="1"/>
</dbReference>
<keyword evidence="5" id="KW-0999">Mitochondrion inner membrane</keyword>
<keyword evidence="5" id="KW-0479">Metal-binding</keyword>
<feature type="binding site" evidence="5">
    <location>
        <position position="158"/>
    </location>
    <ligand>
        <name>Mg(2+)</name>
        <dbReference type="ChEBI" id="CHEBI:18420"/>
    </ligand>
</feature>
<organism evidence="6 7">
    <name type="scientific">Acrobeloides nanus</name>
    <dbReference type="NCBI Taxonomy" id="290746"/>
    <lineage>
        <taxon>Eukaryota</taxon>
        <taxon>Metazoa</taxon>
        <taxon>Ecdysozoa</taxon>
        <taxon>Nematoda</taxon>
        <taxon>Chromadorea</taxon>
        <taxon>Rhabditida</taxon>
        <taxon>Tylenchina</taxon>
        <taxon>Cephalobomorpha</taxon>
        <taxon>Cephaloboidea</taxon>
        <taxon>Cephalobidae</taxon>
        <taxon>Acrobeloides</taxon>
    </lineage>
</organism>
<comment type="catalytic activity">
    <reaction evidence="5">
        <text>a 3-demethylubiquinone + S-adenosyl-L-methionine = a ubiquinone + S-adenosyl-L-homocysteine</text>
        <dbReference type="Rhea" id="RHEA:81215"/>
        <dbReference type="Rhea" id="RHEA-COMP:9565"/>
        <dbReference type="Rhea" id="RHEA-COMP:19654"/>
        <dbReference type="ChEBI" id="CHEBI:16389"/>
        <dbReference type="ChEBI" id="CHEBI:57856"/>
        <dbReference type="ChEBI" id="CHEBI:59789"/>
        <dbReference type="ChEBI" id="CHEBI:231825"/>
    </reaction>
</comment>
<accession>A0A914E9U7</accession>
<name>A0A914E9U7_9BILA</name>
<feature type="binding site" evidence="5">
    <location>
        <position position="84"/>
    </location>
    <ligand>
        <name>S-adenosyl-L-methionine</name>
        <dbReference type="ChEBI" id="CHEBI:59789"/>
    </ligand>
</feature>
<feature type="binding site" evidence="5">
    <location>
        <position position="159"/>
    </location>
    <ligand>
        <name>Mg(2+)</name>
        <dbReference type="ChEBI" id="CHEBI:18420"/>
    </ligand>
</feature>
<protein>
    <recommendedName>
        <fullName evidence="5">Ubiquinone biosynthesis O-methyltransferase, mitochondrial</fullName>
    </recommendedName>
    <alternativeName>
        <fullName evidence="5">3-demethylubiquinol 3-O-methyltransferase</fullName>
        <ecNumber evidence="5">2.1.1.64</ecNumber>
    </alternativeName>
    <alternativeName>
        <fullName evidence="5">3-demethylubiquinone 3-O-methyltransferase</fullName>
        <ecNumber evidence="5">2.1.1.-</ecNumber>
    </alternativeName>
    <alternativeName>
        <fullName evidence="5">Polyprenyldihydroxybenzoate methyltransferase</fullName>
        <ecNumber evidence="5">2.1.1.114</ecNumber>
    </alternativeName>
</protein>
<keyword evidence="5" id="KW-0460">Magnesium</keyword>
<dbReference type="PANTHER" id="PTHR43464:SF19">
    <property type="entry name" value="UBIQUINONE BIOSYNTHESIS O-METHYLTRANSFERASE, MITOCHONDRIAL"/>
    <property type="match status" value="1"/>
</dbReference>
<keyword evidence="5" id="KW-0496">Mitochondrion</keyword>